<keyword evidence="15" id="KW-1185">Reference proteome</keyword>
<dbReference type="GO" id="GO:0004477">
    <property type="term" value="F:methenyltetrahydrofolate cyclohydrolase activity"/>
    <property type="evidence" value="ECO:0007669"/>
    <property type="project" value="UniProtKB-UniRule"/>
</dbReference>
<organism evidence="14 15">
    <name type="scientific">Cloacibacillus porcorum</name>
    <dbReference type="NCBI Taxonomy" id="1197717"/>
    <lineage>
        <taxon>Bacteria</taxon>
        <taxon>Thermotogati</taxon>
        <taxon>Synergistota</taxon>
        <taxon>Synergistia</taxon>
        <taxon>Synergistales</taxon>
        <taxon>Synergistaceae</taxon>
        <taxon>Cloacibacillus</taxon>
    </lineage>
</organism>
<keyword evidence="10 11" id="KW-0511">Multifunctional enzyme</keyword>
<dbReference type="GeneID" id="83058480"/>
<dbReference type="STRING" id="1197717.BED41_11545"/>
<evidence type="ECO:0000259" key="12">
    <source>
        <dbReference type="Pfam" id="PF00763"/>
    </source>
</evidence>
<dbReference type="EC" id="1.5.1.5" evidence="11"/>
<dbReference type="EC" id="3.5.4.9" evidence="11"/>
<dbReference type="InterPro" id="IPR046346">
    <property type="entry name" value="Aminoacid_DH-like_N_sf"/>
</dbReference>
<keyword evidence="6 11" id="KW-0521">NADP</keyword>
<dbReference type="FunFam" id="3.40.50.720:FF:000094">
    <property type="entry name" value="Bifunctional protein FolD"/>
    <property type="match status" value="1"/>
</dbReference>
<keyword evidence="9 11" id="KW-0486">Methionine biosynthesis</keyword>
<comment type="catalytic activity">
    <reaction evidence="11">
        <text>(6R)-5,10-methylene-5,6,7,8-tetrahydrofolate + NADP(+) = (6R)-5,10-methenyltetrahydrofolate + NADPH</text>
        <dbReference type="Rhea" id="RHEA:22812"/>
        <dbReference type="ChEBI" id="CHEBI:15636"/>
        <dbReference type="ChEBI" id="CHEBI:57455"/>
        <dbReference type="ChEBI" id="CHEBI:57783"/>
        <dbReference type="ChEBI" id="CHEBI:58349"/>
        <dbReference type="EC" id="1.5.1.5"/>
    </reaction>
</comment>
<dbReference type="AlphaFoldDB" id="A0A1B2I6S9"/>
<dbReference type="SUPFAM" id="SSF51735">
    <property type="entry name" value="NAD(P)-binding Rossmann-fold domains"/>
    <property type="match status" value="1"/>
</dbReference>
<dbReference type="SUPFAM" id="SSF53223">
    <property type="entry name" value="Aminoacid dehydrogenase-like, N-terminal domain"/>
    <property type="match status" value="1"/>
</dbReference>
<comment type="similarity">
    <text evidence="11">Belongs to the tetrahydrofolate dehydrogenase/cyclohydrolase family.</text>
</comment>
<comment type="function">
    <text evidence="11">Catalyzes the oxidation of 5,10-methylenetetrahydrofolate to 5,10-methenyltetrahydrofolate and then the hydrolysis of 5,10-methenyltetrahydrofolate to 10-formyltetrahydrofolate.</text>
</comment>
<sequence length="289" mass="31217">MTDILKGKPVVDSLNLHLKSRSEELRALGAEPTLAIIRVGENNDDITYERSAVKCCEAAGVGVKKFHFEESVTQEKIIGLVHSINADISVHGVLILRPLPAHIDDRAVCRALAPEKDIDGITEYSMAGLYSDKKIGFAPCTAEACIDMLDHYNIQIEGRRAVVVGRSFVVGKPVAMMLLRRNATVTTCHTRTTELAKICREADILVVAIGKAKLLGADYLSPKQVIVDIGINLDEEGNLCGDVDYGAAEGRVKAITPVPGGIGRVTTAVLAKHVVEACQLSLDKLKNKR</sequence>
<keyword evidence="2 11" id="KW-0554">One-carbon metabolism</keyword>
<keyword evidence="4 11" id="KW-0658">Purine biosynthesis</keyword>
<evidence type="ECO:0000256" key="10">
    <source>
        <dbReference type="ARBA" id="ARBA00023268"/>
    </source>
</evidence>
<dbReference type="Pfam" id="PF00763">
    <property type="entry name" value="THF_DHG_CYH"/>
    <property type="match status" value="1"/>
</dbReference>
<keyword evidence="5 11" id="KW-0378">Hydrolase</keyword>
<name>A0A1B2I6S9_9BACT</name>
<dbReference type="GO" id="GO:0009086">
    <property type="term" value="P:methionine biosynthetic process"/>
    <property type="evidence" value="ECO:0007669"/>
    <property type="project" value="UniProtKB-KW"/>
</dbReference>
<dbReference type="Pfam" id="PF02882">
    <property type="entry name" value="THF_DHG_CYH_C"/>
    <property type="match status" value="1"/>
</dbReference>
<dbReference type="CDD" id="cd01080">
    <property type="entry name" value="NAD_bind_m-THF_DH_Cyclohyd"/>
    <property type="match status" value="1"/>
</dbReference>
<evidence type="ECO:0000256" key="6">
    <source>
        <dbReference type="ARBA" id="ARBA00022857"/>
    </source>
</evidence>
<dbReference type="GO" id="GO:0005829">
    <property type="term" value="C:cytosol"/>
    <property type="evidence" value="ECO:0007669"/>
    <property type="project" value="TreeGrafter"/>
</dbReference>
<keyword evidence="3 11" id="KW-0028">Amino-acid biosynthesis</keyword>
<feature type="binding site" evidence="11">
    <location>
        <position position="231"/>
    </location>
    <ligand>
        <name>NADP(+)</name>
        <dbReference type="ChEBI" id="CHEBI:58349"/>
    </ligand>
</feature>
<evidence type="ECO:0000313" key="14">
    <source>
        <dbReference type="EMBL" id="ANZ45653.1"/>
    </source>
</evidence>
<feature type="domain" description="Tetrahydrofolate dehydrogenase/cyclohydrolase NAD(P)-binding" evidence="13">
    <location>
        <begin position="139"/>
        <end position="279"/>
    </location>
</feature>
<evidence type="ECO:0000256" key="3">
    <source>
        <dbReference type="ARBA" id="ARBA00022605"/>
    </source>
</evidence>
<comment type="catalytic activity">
    <reaction evidence="11">
        <text>(6R)-5,10-methenyltetrahydrofolate + H2O = (6R)-10-formyltetrahydrofolate + H(+)</text>
        <dbReference type="Rhea" id="RHEA:23700"/>
        <dbReference type="ChEBI" id="CHEBI:15377"/>
        <dbReference type="ChEBI" id="CHEBI:15378"/>
        <dbReference type="ChEBI" id="CHEBI:57455"/>
        <dbReference type="ChEBI" id="CHEBI:195366"/>
        <dbReference type="EC" id="3.5.4.9"/>
    </reaction>
</comment>
<dbReference type="GO" id="GO:0004488">
    <property type="term" value="F:methylenetetrahydrofolate dehydrogenase (NADP+) activity"/>
    <property type="evidence" value="ECO:0007669"/>
    <property type="project" value="UniProtKB-UniRule"/>
</dbReference>
<gene>
    <name evidence="11" type="primary">folD</name>
    <name evidence="14" type="ORF">BED41_11545</name>
</gene>
<keyword evidence="8 11" id="KW-0368">Histidine biosynthesis</keyword>
<comment type="subunit">
    <text evidence="11">Homodimer.</text>
</comment>
<comment type="caution">
    <text evidence="11">Lacks conserved residue(s) required for the propagation of feature annotation.</text>
</comment>
<dbReference type="OrthoDB" id="9803580at2"/>
<evidence type="ECO:0000256" key="7">
    <source>
        <dbReference type="ARBA" id="ARBA00023002"/>
    </source>
</evidence>
<feature type="binding site" evidence="11">
    <location>
        <begin position="165"/>
        <end position="167"/>
    </location>
    <ligand>
        <name>NADP(+)</name>
        <dbReference type="ChEBI" id="CHEBI:58349"/>
    </ligand>
</feature>
<dbReference type="InterPro" id="IPR036291">
    <property type="entry name" value="NAD(P)-bd_dom_sf"/>
</dbReference>
<dbReference type="Proteomes" id="UP000093044">
    <property type="component" value="Chromosome"/>
</dbReference>
<evidence type="ECO:0000259" key="13">
    <source>
        <dbReference type="Pfam" id="PF02882"/>
    </source>
</evidence>
<dbReference type="GO" id="GO:0000105">
    <property type="term" value="P:L-histidine biosynthetic process"/>
    <property type="evidence" value="ECO:0007669"/>
    <property type="project" value="UniProtKB-KW"/>
</dbReference>
<dbReference type="EMBL" id="CP016757">
    <property type="protein sequence ID" value="ANZ45653.1"/>
    <property type="molecule type" value="Genomic_DNA"/>
</dbReference>
<dbReference type="PRINTS" id="PR00085">
    <property type="entry name" value="THFDHDRGNASE"/>
</dbReference>
<dbReference type="KEGG" id="cpor:BED41_11545"/>
<dbReference type="InterPro" id="IPR000672">
    <property type="entry name" value="THF_DH/CycHdrlase"/>
</dbReference>
<proteinExistence type="inferred from homology"/>
<dbReference type="GO" id="GO:0006164">
    <property type="term" value="P:purine nucleotide biosynthetic process"/>
    <property type="evidence" value="ECO:0007669"/>
    <property type="project" value="UniProtKB-KW"/>
</dbReference>
<dbReference type="Gene3D" id="3.40.50.720">
    <property type="entry name" value="NAD(P)-binding Rossmann-like Domain"/>
    <property type="match status" value="1"/>
</dbReference>
<dbReference type="InterPro" id="IPR020630">
    <property type="entry name" value="THF_DH/CycHdrlase_cat_dom"/>
</dbReference>
<dbReference type="UniPathway" id="UPA00193"/>
<evidence type="ECO:0000256" key="2">
    <source>
        <dbReference type="ARBA" id="ARBA00022563"/>
    </source>
</evidence>
<evidence type="ECO:0000256" key="11">
    <source>
        <dbReference type="HAMAP-Rule" id="MF_01576"/>
    </source>
</evidence>
<evidence type="ECO:0000256" key="5">
    <source>
        <dbReference type="ARBA" id="ARBA00022801"/>
    </source>
</evidence>
<dbReference type="InterPro" id="IPR020631">
    <property type="entry name" value="THF_DH/CycHdrlase_NAD-bd_dom"/>
</dbReference>
<accession>A0A1B2I6S9</accession>
<evidence type="ECO:0000256" key="9">
    <source>
        <dbReference type="ARBA" id="ARBA00023167"/>
    </source>
</evidence>
<dbReference type="GO" id="GO:0035999">
    <property type="term" value="P:tetrahydrofolate interconversion"/>
    <property type="evidence" value="ECO:0007669"/>
    <property type="project" value="UniProtKB-UniRule"/>
</dbReference>
<dbReference type="HAMAP" id="MF_01576">
    <property type="entry name" value="THF_DHG_CYH"/>
    <property type="match status" value="1"/>
</dbReference>
<feature type="domain" description="Tetrahydrofolate dehydrogenase/cyclohydrolase catalytic" evidence="12">
    <location>
        <begin position="5"/>
        <end position="119"/>
    </location>
</feature>
<keyword evidence="7 11" id="KW-0560">Oxidoreductase</keyword>
<comment type="pathway">
    <text evidence="1 11">One-carbon metabolism; tetrahydrofolate interconversion.</text>
</comment>
<protein>
    <recommendedName>
        <fullName evidence="11">Bifunctional protein FolD</fullName>
    </recommendedName>
    <domain>
        <recommendedName>
            <fullName evidence="11">Methylenetetrahydrofolate dehydrogenase</fullName>
            <ecNumber evidence="11">1.5.1.5</ecNumber>
        </recommendedName>
    </domain>
    <domain>
        <recommendedName>
            <fullName evidence="11">Methenyltetrahydrofolate cyclohydrolase</fullName>
            <ecNumber evidence="11">3.5.4.9</ecNumber>
        </recommendedName>
    </domain>
</protein>
<dbReference type="PANTHER" id="PTHR48099:SF5">
    <property type="entry name" value="C-1-TETRAHYDROFOLATE SYNTHASE, CYTOPLASMIC"/>
    <property type="match status" value="1"/>
</dbReference>
<evidence type="ECO:0000256" key="4">
    <source>
        <dbReference type="ARBA" id="ARBA00022755"/>
    </source>
</evidence>
<dbReference type="PANTHER" id="PTHR48099">
    <property type="entry name" value="C-1-TETRAHYDROFOLATE SYNTHASE, CYTOPLASMIC-RELATED"/>
    <property type="match status" value="1"/>
</dbReference>
<dbReference type="Gene3D" id="3.40.50.10860">
    <property type="entry name" value="Leucine Dehydrogenase, chain A, domain 1"/>
    <property type="match status" value="1"/>
</dbReference>
<evidence type="ECO:0000256" key="1">
    <source>
        <dbReference type="ARBA" id="ARBA00004777"/>
    </source>
</evidence>
<evidence type="ECO:0000256" key="8">
    <source>
        <dbReference type="ARBA" id="ARBA00023102"/>
    </source>
</evidence>
<evidence type="ECO:0000313" key="15">
    <source>
        <dbReference type="Proteomes" id="UP000093044"/>
    </source>
</evidence>
<reference evidence="14" key="1">
    <citation type="submission" date="2016-08" db="EMBL/GenBank/DDBJ databases">
        <title>Complete genome of Cloacibacillus porcorum.</title>
        <authorList>
            <person name="Looft T."/>
            <person name="Bayles D.O."/>
            <person name="Alt D.P."/>
        </authorList>
    </citation>
    <scope>NUCLEOTIDE SEQUENCE [LARGE SCALE GENOMIC DNA]</scope>
    <source>
        <strain evidence="14">CL-84</strain>
    </source>
</reference>
<dbReference type="RefSeq" id="WP_066746372.1">
    <property type="nucleotide sequence ID" value="NZ_CP016757.1"/>
</dbReference>